<dbReference type="Proteomes" id="UP000309997">
    <property type="component" value="Unassembled WGS sequence"/>
</dbReference>
<accession>A0ACC4CPH0</accession>
<sequence length="174" mass="19469">MCEFEEALETFESWRTRSVDINSFTYTSIFQACSALTDFNSGAQAHADAIKSTLIAYQHGKSAMITMFSSCGRLDYATRVFESIDVPGAMAWTAIIAGYACQGKAAEAPKHFKRIQKWKEAASVRKMMTQRSLRKEVSCSWITVMGKVLQFIEGDKHHPLTEDTYSKLEAGSIE</sequence>
<evidence type="ECO:0000313" key="2">
    <source>
        <dbReference type="Proteomes" id="UP000309997"/>
    </source>
</evidence>
<reference evidence="1 2" key="1">
    <citation type="journal article" date="2024" name="Plant Biotechnol. J.">
        <title>Genome and CRISPR/Cas9 system of a widespread forest tree (Populus alba) in the world.</title>
        <authorList>
            <person name="Liu Y.J."/>
            <person name="Jiang P.F."/>
            <person name="Han X.M."/>
            <person name="Li X.Y."/>
            <person name="Wang H.M."/>
            <person name="Wang Y.J."/>
            <person name="Wang X.X."/>
            <person name="Zeng Q.Y."/>
        </authorList>
    </citation>
    <scope>NUCLEOTIDE SEQUENCE [LARGE SCALE GENOMIC DNA]</scope>
    <source>
        <strain evidence="2">cv. PAL-ZL1</strain>
    </source>
</reference>
<keyword evidence="2" id="KW-1185">Reference proteome</keyword>
<protein>
    <submittedName>
        <fullName evidence="1">Uncharacterized protein</fullName>
    </submittedName>
</protein>
<proteinExistence type="predicted"/>
<name>A0ACC4CPH0_POPAL</name>
<organism evidence="1 2">
    <name type="scientific">Populus alba</name>
    <name type="common">White poplar</name>
    <dbReference type="NCBI Taxonomy" id="43335"/>
    <lineage>
        <taxon>Eukaryota</taxon>
        <taxon>Viridiplantae</taxon>
        <taxon>Streptophyta</taxon>
        <taxon>Embryophyta</taxon>
        <taxon>Tracheophyta</taxon>
        <taxon>Spermatophyta</taxon>
        <taxon>Magnoliopsida</taxon>
        <taxon>eudicotyledons</taxon>
        <taxon>Gunneridae</taxon>
        <taxon>Pentapetalae</taxon>
        <taxon>rosids</taxon>
        <taxon>fabids</taxon>
        <taxon>Malpighiales</taxon>
        <taxon>Salicaceae</taxon>
        <taxon>Saliceae</taxon>
        <taxon>Populus</taxon>
    </lineage>
</organism>
<gene>
    <name evidence="1" type="ORF">D5086_007285</name>
</gene>
<comment type="caution">
    <text evidence="1">The sequence shown here is derived from an EMBL/GenBank/DDBJ whole genome shotgun (WGS) entry which is preliminary data.</text>
</comment>
<evidence type="ECO:0000313" key="1">
    <source>
        <dbReference type="EMBL" id="KAL3599367.1"/>
    </source>
</evidence>
<dbReference type="EMBL" id="RCHU02000003">
    <property type="protein sequence ID" value="KAL3599367.1"/>
    <property type="molecule type" value="Genomic_DNA"/>
</dbReference>